<dbReference type="SUPFAM" id="SSF56645">
    <property type="entry name" value="Acyl-CoA dehydrogenase NM domain-like"/>
    <property type="match status" value="1"/>
</dbReference>
<gene>
    <name evidence="8" type="ORF">D3Y57_15105</name>
</gene>
<dbReference type="GO" id="GO:0003995">
    <property type="term" value="F:acyl-CoA dehydrogenase activity"/>
    <property type="evidence" value="ECO:0007669"/>
    <property type="project" value="TreeGrafter"/>
</dbReference>
<protein>
    <submittedName>
        <fullName evidence="8">Acyl-CoA dehydrogenase</fullName>
    </submittedName>
</protein>
<dbReference type="OrthoDB" id="7328575at2"/>
<sequence length="356" mass="37273">MQFALTAEQQLVSESARALFTDLAPTRRTTIASADGFDRGQWTTVAETMGFGGIATGERFGGSGMGSVELALIMIEMGRTLHPSPFLSSVGTALPLISLTADETQAARLIPAIARGEVIAAALLADDVTIEPVAGGFRLRGSGLVPFGHAADLFVIAVDGRLAVIKSDAAGVETTRHTTMDETRPLSTLRLDVVVPETDVLGGGNIERGVDLARVALAAECVGGADAVLDLTVDYAKQRIQFGRPIGSFQAIKHRLADMMIAVEAARTAVYYAAAAADEGDLAFAEAAAIAHSTAIEAFTMCAGNAIQLHGGIGFTWEHDAHLFFKRARSAATLLGTSAQSHERLAQLIGLDTVEN</sequence>
<evidence type="ECO:0000256" key="2">
    <source>
        <dbReference type="ARBA" id="ARBA00009347"/>
    </source>
</evidence>
<evidence type="ECO:0000259" key="6">
    <source>
        <dbReference type="Pfam" id="PF00441"/>
    </source>
</evidence>
<dbReference type="InterPro" id="IPR037069">
    <property type="entry name" value="AcylCoA_DH/ox_N_sf"/>
</dbReference>
<dbReference type="Gene3D" id="1.10.540.10">
    <property type="entry name" value="Acyl-CoA dehydrogenase/oxidase, N-terminal domain"/>
    <property type="match status" value="1"/>
</dbReference>
<dbReference type="KEGG" id="spha:D3Y57_15105"/>
<evidence type="ECO:0000313" key="9">
    <source>
        <dbReference type="Proteomes" id="UP000276254"/>
    </source>
</evidence>
<evidence type="ECO:0000256" key="5">
    <source>
        <dbReference type="ARBA" id="ARBA00023002"/>
    </source>
</evidence>
<dbReference type="InterPro" id="IPR036250">
    <property type="entry name" value="AcylCo_DH-like_C"/>
</dbReference>
<dbReference type="EMBL" id="CP032829">
    <property type="protein sequence ID" value="AYJ87023.1"/>
    <property type="molecule type" value="Genomic_DNA"/>
</dbReference>
<dbReference type="InterPro" id="IPR013786">
    <property type="entry name" value="AcylCoA_DH/ox_N"/>
</dbReference>
<evidence type="ECO:0000256" key="1">
    <source>
        <dbReference type="ARBA" id="ARBA00001974"/>
    </source>
</evidence>
<proteinExistence type="inferred from homology"/>
<accession>A0A494TJ47</accession>
<feature type="domain" description="Acyl-CoA dehydrogenase/oxidase C-terminal" evidence="6">
    <location>
        <begin position="207"/>
        <end position="343"/>
    </location>
</feature>
<dbReference type="PANTHER" id="PTHR43884:SF20">
    <property type="entry name" value="ACYL-COA DEHYDROGENASE FADE28"/>
    <property type="match status" value="1"/>
</dbReference>
<dbReference type="InterPro" id="IPR009100">
    <property type="entry name" value="AcylCoA_DH/oxidase_NM_dom_sf"/>
</dbReference>
<reference evidence="8 9" key="1">
    <citation type="submission" date="2018-09" db="EMBL/GenBank/DDBJ databases">
        <title>Sphingomonas peninsula sp. nov., isolated from fildes peninsula, Antarctic soil.</title>
        <authorList>
            <person name="Yingchao G."/>
        </authorList>
    </citation>
    <scope>NUCLEOTIDE SEQUENCE [LARGE SCALE GENOMIC DNA]</scope>
    <source>
        <strain evidence="8 9">YZ-8</strain>
    </source>
</reference>
<dbReference type="CDD" id="cd00567">
    <property type="entry name" value="ACAD"/>
    <property type="match status" value="1"/>
</dbReference>
<organism evidence="8 9">
    <name type="scientific">Sphingomonas paeninsulae</name>
    <dbReference type="NCBI Taxonomy" id="2319844"/>
    <lineage>
        <taxon>Bacteria</taxon>
        <taxon>Pseudomonadati</taxon>
        <taxon>Pseudomonadota</taxon>
        <taxon>Alphaproteobacteria</taxon>
        <taxon>Sphingomonadales</taxon>
        <taxon>Sphingomonadaceae</taxon>
        <taxon>Sphingomonas</taxon>
    </lineage>
</organism>
<name>A0A494TJ47_SPHPE</name>
<dbReference type="Pfam" id="PF02771">
    <property type="entry name" value="Acyl-CoA_dh_N"/>
    <property type="match status" value="1"/>
</dbReference>
<dbReference type="Pfam" id="PF00441">
    <property type="entry name" value="Acyl-CoA_dh_1"/>
    <property type="match status" value="1"/>
</dbReference>
<dbReference type="Gene3D" id="1.20.140.10">
    <property type="entry name" value="Butyryl-CoA Dehydrogenase, subunit A, domain 3"/>
    <property type="match status" value="1"/>
</dbReference>
<keyword evidence="4" id="KW-0274">FAD</keyword>
<keyword evidence="3" id="KW-0285">Flavoprotein</keyword>
<comment type="similarity">
    <text evidence="2">Belongs to the acyl-CoA dehydrogenase family.</text>
</comment>
<dbReference type="RefSeq" id="WP_121153901.1">
    <property type="nucleotide sequence ID" value="NZ_CP032829.1"/>
</dbReference>
<evidence type="ECO:0000313" key="8">
    <source>
        <dbReference type="EMBL" id="AYJ87023.1"/>
    </source>
</evidence>
<feature type="domain" description="Acyl-CoA dehydrogenase/oxidase N-terminal" evidence="7">
    <location>
        <begin position="6"/>
        <end position="117"/>
    </location>
</feature>
<evidence type="ECO:0000256" key="4">
    <source>
        <dbReference type="ARBA" id="ARBA00022827"/>
    </source>
</evidence>
<dbReference type="SUPFAM" id="SSF47203">
    <property type="entry name" value="Acyl-CoA dehydrogenase C-terminal domain-like"/>
    <property type="match status" value="1"/>
</dbReference>
<comment type="cofactor">
    <cofactor evidence="1">
        <name>FAD</name>
        <dbReference type="ChEBI" id="CHEBI:57692"/>
    </cofactor>
</comment>
<dbReference type="Gene3D" id="2.40.110.10">
    <property type="entry name" value="Butyryl-CoA Dehydrogenase, subunit A, domain 2"/>
    <property type="match status" value="1"/>
</dbReference>
<evidence type="ECO:0000256" key="3">
    <source>
        <dbReference type="ARBA" id="ARBA00022630"/>
    </source>
</evidence>
<dbReference type="Proteomes" id="UP000276254">
    <property type="component" value="Chromosome"/>
</dbReference>
<dbReference type="AlphaFoldDB" id="A0A494TJ47"/>
<dbReference type="PANTHER" id="PTHR43884">
    <property type="entry name" value="ACYL-COA DEHYDROGENASE"/>
    <property type="match status" value="1"/>
</dbReference>
<dbReference type="InterPro" id="IPR046373">
    <property type="entry name" value="Acyl-CoA_Oxase/DH_mid-dom_sf"/>
</dbReference>
<dbReference type="InterPro" id="IPR009075">
    <property type="entry name" value="AcylCo_DH/oxidase_C"/>
</dbReference>
<dbReference type="GO" id="GO:0050660">
    <property type="term" value="F:flavin adenine dinucleotide binding"/>
    <property type="evidence" value="ECO:0007669"/>
    <property type="project" value="InterPro"/>
</dbReference>
<evidence type="ECO:0000259" key="7">
    <source>
        <dbReference type="Pfam" id="PF02771"/>
    </source>
</evidence>
<keyword evidence="5" id="KW-0560">Oxidoreductase</keyword>
<keyword evidence="9" id="KW-1185">Reference proteome</keyword>